<gene>
    <name evidence="1" type="ORF">HPLM_LOCUS6322</name>
</gene>
<reference evidence="1 2" key="2">
    <citation type="submission" date="2018-11" db="EMBL/GenBank/DDBJ databases">
        <authorList>
            <consortium name="Pathogen Informatics"/>
        </authorList>
    </citation>
    <scope>NUCLEOTIDE SEQUENCE [LARGE SCALE GENOMIC DNA]</scope>
    <source>
        <strain evidence="1 2">MHpl1</strain>
    </source>
</reference>
<dbReference type="EMBL" id="UZAF01016477">
    <property type="protein sequence ID" value="VDO28619.1"/>
    <property type="molecule type" value="Genomic_DNA"/>
</dbReference>
<evidence type="ECO:0000313" key="2">
    <source>
        <dbReference type="Proteomes" id="UP000268014"/>
    </source>
</evidence>
<keyword evidence="2" id="KW-1185">Reference proteome</keyword>
<reference evidence="3" key="1">
    <citation type="submission" date="2017-02" db="UniProtKB">
        <authorList>
            <consortium name="WormBaseParasite"/>
        </authorList>
    </citation>
    <scope>IDENTIFICATION</scope>
</reference>
<sequence>MAVNTLPHEGKHYLAKFITQRRWKRSSHSHEEWHGMPRWGEGYGDHGYPGNLGFMGPGNFGGYNPYGEGRWKRSPSSSSHEGWYEQPRWGGGYGDNGWQDSRWNGGYGDDRWQDSRWGGGYGGDGLQGFLGSMIPGFLGGSSPYRYGGRKK</sequence>
<proteinExistence type="predicted"/>
<protein>
    <submittedName>
        <fullName evidence="3">Shematrin-like protein 1</fullName>
    </submittedName>
</protein>
<evidence type="ECO:0000313" key="1">
    <source>
        <dbReference type="EMBL" id="VDO28619.1"/>
    </source>
</evidence>
<dbReference type="WBParaSite" id="HPLM_0000633001-mRNA-1">
    <property type="protein sequence ID" value="HPLM_0000633001-mRNA-1"/>
    <property type="gene ID" value="HPLM_0000633001"/>
</dbReference>
<evidence type="ECO:0000313" key="3">
    <source>
        <dbReference type="WBParaSite" id="HPLM_0000633001-mRNA-1"/>
    </source>
</evidence>
<dbReference type="AlphaFoldDB" id="A0A0N4W826"/>
<name>A0A0N4W826_HAEPC</name>
<accession>A0A0N4W826</accession>
<dbReference type="Proteomes" id="UP000268014">
    <property type="component" value="Unassembled WGS sequence"/>
</dbReference>
<organism evidence="3">
    <name type="scientific">Haemonchus placei</name>
    <name type="common">Barber's pole worm</name>
    <dbReference type="NCBI Taxonomy" id="6290"/>
    <lineage>
        <taxon>Eukaryota</taxon>
        <taxon>Metazoa</taxon>
        <taxon>Ecdysozoa</taxon>
        <taxon>Nematoda</taxon>
        <taxon>Chromadorea</taxon>
        <taxon>Rhabditida</taxon>
        <taxon>Rhabditina</taxon>
        <taxon>Rhabditomorpha</taxon>
        <taxon>Strongyloidea</taxon>
        <taxon>Trichostrongylidae</taxon>
        <taxon>Haemonchus</taxon>
    </lineage>
</organism>